<evidence type="ECO:0000256" key="2">
    <source>
        <dbReference type="SAM" id="SignalP"/>
    </source>
</evidence>
<feature type="signal peptide" evidence="2">
    <location>
        <begin position="1"/>
        <end position="19"/>
    </location>
</feature>
<accession>A0A8A1UQC5</accession>
<evidence type="ECO:0008006" key="5">
    <source>
        <dbReference type="Google" id="ProtNLM"/>
    </source>
</evidence>
<dbReference type="EMBL" id="CP048261">
    <property type="protein sequence ID" value="QST82773.1"/>
    <property type="molecule type" value="Genomic_DNA"/>
</dbReference>
<name>A0A8A1UQC5_STRR1</name>
<keyword evidence="2" id="KW-0732">Signal</keyword>
<dbReference type="RefSeq" id="WP_157856866.1">
    <property type="nucleotide sequence ID" value="NZ_CP048261.1"/>
</dbReference>
<sequence length="248" mass="25720">MRRHYGRMVMAIGALPLLAVTVAGCGGPAPGPTGERTATAGARPAPAGGRPAPAGTGASTEPRPLTGAQTARAMLSTIDLPVGWSVAKEDLSPAVEKDDHGIQDVKGDAACNRVVADSFRSVRPSAVVGRTMENPMARRSLMFEVKTFPSVTGARQAVEEARQLRQACATATAGPYPVRYGVLEGPRRGDESVGVRMRVGGNRFDEFVIRVGTSVTVVTFPGATGDDPGLVESLTAQATEKLRQAAAG</sequence>
<reference evidence="3" key="1">
    <citation type="submission" date="2012-12" db="EMBL/GenBank/DDBJ databases">
        <authorList>
            <person name="Pethick F.E."/>
            <person name="MacFadyen A.C."/>
            <person name="Tang Z."/>
            <person name="Sangal V."/>
            <person name="Tze-Tze L."/>
            <person name="Chu J."/>
            <person name="Guo M."/>
            <person name="Kirby R."/>
            <person name="Hoskisson P.A."/>
            <person name="Herron P.R."/>
            <person name="Hunter I.S."/>
        </authorList>
    </citation>
    <scope>NUCLEOTIDE SEQUENCE</scope>
    <source>
        <strain evidence="3">ATCC 10970</strain>
    </source>
</reference>
<evidence type="ECO:0000313" key="3">
    <source>
        <dbReference type="EMBL" id="QST82773.1"/>
    </source>
</evidence>
<protein>
    <recommendedName>
        <fullName evidence="5">Lipoprotein</fullName>
    </recommendedName>
</protein>
<feature type="compositionally biased region" description="Low complexity" evidence="1">
    <location>
        <begin position="32"/>
        <end position="58"/>
    </location>
</feature>
<dbReference type="AlphaFoldDB" id="A0A8A1UQC5"/>
<dbReference type="PROSITE" id="PS51257">
    <property type="entry name" value="PROKAR_LIPOPROTEIN"/>
    <property type="match status" value="1"/>
</dbReference>
<evidence type="ECO:0000256" key="1">
    <source>
        <dbReference type="SAM" id="MobiDB-lite"/>
    </source>
</evidence>
<proteinExistence type="predicted"/>
<evidence type="ECO:0000313" key="4">
    <source>
        <dbReference type="Proteomes" id="UP000011074"/>
    </source>
</evidence>
<organism evidence="3 4">
    <name type="scientific">Streptomyces rimosus subsp. rimosus (strain ATCC 10970 / DSM 40260 / JCM 4667 / NRRL 2234)</name>
    <dbReference type="NCBI Taxonomy" id="1265868"/>
    <lineage>
        <taxon>Bacteria</taxon>
        <taxon>Bacillati</taxon>
        <taxon>Actinomycetota</taxon>
        <taxon>Actinomycetes</taxon>
        <taxon>Kitasatosporales</taxon>
        <taxon>Streptomycetaceae</taxon>
        <taxon>Streptomyces</taxon>
    </lineage>
</organism>
<reference evidence="3" key="3">
    <citation type="journal article" date="2021" name="bioRxiv">
        <title>Bilateral symmetry of linear streptomycete chromosomes.</title>
        <authorList>
            <person name="Algora-Gallardo L."/>
            <person name="Schniete J.K."/>
            <person name="Mark D.R."/>
            <person name="Hunter I.S."/>
            <person name="Herron P.R."/>
        </authorList>
    </citation>
    <scope>NUCLEOTIDE SEQUENCE</scope>
    <source>
        <strain evidence="3">ATCC 10970</strain>
    </source>
</reference>
<feature type="region of interest" description="Disordered" evidence="1">
    <location>
        <begin position="30"/>
        <end position="64"/>
    </location>
</feature>
<dbReference type="GeneID" id="66857047"/>
<feature type="chain" id="PRO_5039336269" description="Lipoprotein" evidence="2">
    <location>
        <begin position="20"/>
        <end position="248"/>
    </location>
</feature>
<gene>
    <name evidence="3" type="ORF">SRIM_023760</name>
</gene>
<reference evidence="3" key="2">
    <citation type="submission" date="2020-01" db="EMBL/GenBank/DDBJ databases">
        <authorList>
            <person name="Algora L."/>
            <person name="Schniete J.K."/>
            <person name="MacFadyen A."/>
            <person name="Hoskisson P.A."/>
            <person name="Hunter I.S."/>
            <person name="Herron P.R."/>
        </authorList>
    </citation>
    <scope>NUCLEOTIDE SEQUENCE</scope>
    <source>
        <strain evidence="3">ATCC 10970</strain>
    </source>
</reference>
<dbReference type="Proteomes" id="UP000011074">
    <property type="component" value="Chromosome"/>
</dbReference>